<dbReference type="SUPFAM" id="SSF48371">
    <property type="entry name" value="ARM repeat"/>
    <property type="match status" value="1"/>
</dbReference>
<dbReference type="InterPro" id="IPR016024">
    <property type="entry name" value="ARM-type_fold"/>
</dbReference>
<dbReference type="InterPro" id="IPR007701">
    <property type="entry name" value="Interferon-rel_develop_reg_N"/>
</dbReference>
<proteinExistence type="inferred from homology"/>
<dbReference type="Pfam" id="PF05004">
    <property type="entry name" value="IFRD"/>
    <property type="match status" value="1"/>
</dbReference>
<dbReference type="InterPro" id="IPR006921">
    <property type="entry name" value="Interferon-rel_develop_reg_C"/>
</dbReference>
<evidence type="ECO:0000256" key="1">
    <source>
        <dbReference type="ARBA" id="ARBA00008828"/>
    </source>
</evidence>
<dbReference type="AlphaFoldDB" id="A0AAV2TKH1"/>
<accession>A0AAV2TKH1</accession>
<protein>
    <recommendedName>
        <fullName evidence="6">Interferon-related developmental regulator 1</fullName>
    </recommendedName>
</protein>
<gene>
    <name evidence="4" type="ORF">CDAUBV1_LOCUS9741</name>
</gene>
<dbReference type="Proteomes" id="UP001497525">
    <property type="component" value="Unassembled WGS sequence"/>
</dbReference>
<dbReference type="PANTHER" id="PTHR12354">
    <property type="entry name" value="INTERFERON-RELATED DEVELOPMENTAL REGULATOR"/>
    <property type="match status" value="1"/>
</dbReference>
<evidence type="ECO:0000313" key="5">
    <source>
        <dbReference type="Proteomes" id="UP001497525"/>
    </source>
</evidence>
<dbReference type="Pfam" id="PF04836">
    <property type="entry name" value="IFRD_C"/>
    <property type="match status" value="1"/>
</dbReference>
<dbReference type="EMBL" id="CAXLJL010000267">
    <property type="protein sequence ID" value="CAL5135613.1"/>
    <property type="molecule type" value="Genomic_DNA"/>
</dbReference>
<evidence type="ECO:0008006" key="6">
    <source>
        <dbReference type="Google" id="ProtNLM"/>
    </source>
</evidence>
<dbReference type="Gene3D" id="1.25.10.10">
    <property type="entry name" value="Leucine-rich Repeat Variant"/>
    <property type="match status" value="1"/>
</dbReference>
<dbReference type="InterPro" id="IPR039777">
    <property type="entry name" value="IFRD"/>
</dbReference>
<feature type="domain" description="Interferon-related developmental regulator N-terminal" evidence="3">
    <location>
        <begin position="33"/>
        <end position="321"/>
    </location>
</feature>
<dbReference type="InterPro" id="IPR011989">
    <property type="entry name" value="ARM-like"/>
</dbReference>
<sequence length="425" mass="47212">MPKKVKVNKAHGDDADGDLLENASVISLASEGSETPTSSSTEVEDLVSLQNTLERINAASECLVEKRPDTRIKALNFLINAFRMHYLCLDESWNYSATFVNGIENVLKKGKPQDQTLAAECLAIGCLQFDTQSISEHFVRFLPILETAIKDVSAPCRFRGAAAMALAVLQFLAGHCDFVSPKDLMKTLETVFKGSCLKGDGKAPTLDPSVTALHVAALKAWGLLFTLLPQFDIGLVGKPLLPNLLSLLQGTSVDMRIAAGEITALIYERIRNEVDDRFKGPYYSDLVRILNELATDGTKSRSKVDRKKQRHSFRELVDLVEHFEISETSVNFGSEVLVLGSCTEHFHYDLLCGLLKGGLSRHLQENCQVRNLFDLGIPVVITQSLMDRRAARNQRRMANMYAAKIRTQKLSTRRDRRSNVVVEAD</sequence>
<comment type="similarity">
    <text evidence="1">Belongs to the IFRD family.</text>
</comment>
<organism evidence="4 5">
    <name type="scientific">Calicophoron daubneyi</name>
    <name type="common">Rumen fluke</name>
    <name type="synonym">Paramphistomum daubneyi</name>
    <dbReference type="NCBI Taxonomy" id="300641"/>
    <lineage>
        <taxon>Eukaryota</taxon>
        <taxon>Metazoa</taxon>
        <taxon>Spiralia</taxon>
        <taxon>Lophotrochozoa</taxon>
        <taxon>Platyhelminthes</taxon>
        <taxon>Trematoda</taxon>
        <taxon>Digenea</taxon>
        <taxon>Plagiorchiida</taxon>
        <taxon>Pronocephalata</taxon>
        <taxon>Paramphistomoidea</taxon>
        <taxon>Paramphistomidae</taxon>
        <taxon>Calicophoron</taxon>
    </lineage>
</organism>
<evidence type="ECO:0000259" key="3">
    <source>
        <dbReference type="Pfam" id="PF05004"/>
    </source>
</evidence>
<evidence type="ECO:0000259" key="2">
    <source>
        <dbReference type="Pfam" id="PF04836"/>
    </source>
</evidence>
<comment type="caution">
    <text evidence="4">The sequence shown here is derived from an EMBL/GenBank/DDBJ whole genome shotgun (WGS) entry which is preliminary data.</text>
</comment>
<evidence type="ECO:0000313" key="4">
    <source>
        <dbReference type="EMBL" id="CAL5135613.1"/>
    </source>
</evidence>
<feature type="domain" description="Interferon-related developmental regulator C-terminal" evidence="2">
    <location>
        <begin position="369"/>
        <end position="418"/>
    </location>
</feature>
<name>A0AAV2TKH1_CALDB</name>
<reference evidence="4" key="1">
    <citation type="submission" date="2024-06" db="EMBL/GenBank/DDBJ databases">
        <authorList>
            <person name="Liu X."/>
            <person name="Lenzi L."/>
            <person name="Haldenby T S."/>
            <person name="Uol C."/>
        </authorList>
    </citation>
    <scope>NUCLEOTIDE SEQUENCE</scope>
</reference>
<dbReference type="PANTHER" id="PTHR12354:SF1">
    <property type="entry name" value="INTERFERON-RELATED DEVELOPMENTAL REGULATOR 1"/>
    <property type="match status" value="1"/>
</dbReference>